<proteinExistence type="predicted"/>
<evidence type="ECO:0000313" key="1">
    <source>
        <dbReference type="EMBL" id="MBX66053.1"/>
    </source>
</evidence>
<dbReference type="AlphaFoldDB" id="A0A2P2QGD3"/>
<reference evidence="1" key="1">
    <citation type="submission" date="2018-02" db="EMBL/GenBank/DDBJ databases">
        <title>Rhizophora mucronata_Transcriptome.</title>
        <authorList>
            <person name="Meera S.P."/>
            <person name="Sreeshan A."/>
            <person name="Augustine A."/>
        </authorList>
    </citation>
    <scope>NUCLEOTIDE SEQUENCE</scope>
    <source>
        <tissue evidence="1">Leaf</tissue>
    </source>
</reference>
<sequence>MQSKSLTPSACLTTVYQCQVV</sequence>
<protein>
    <submittedName>
        <fullName evidence="1">Uncharacterized protein</fullName>
    </submittedName>
</protein>
<accession>A0A2P2QGD3</accession>
<organism evidence="1">
    <name type="scientific">Rhizophora mucronata</name>
    <name type="common">Asiatic mangrove</name>
    <dbReference type="NCBI Taxonomy" id="61149"/>
    <lineage>
        <taxon>Eukaryota</taxon>
        <taxon>Viridiplantae</taxon>
        <taxon>Streptophyta</taxon>
        <taxon>Embryophyta</taxon>
        <taxon>Tracheophyta</taxon>
        <taxon>Spermatophyta</taxon>
        <taxon>Magnoliopsida</taxon>
        <taxon>eudicotyledons</taxon>
        <taxon>Gunneridae</taxon>
        <taxon>Pentapetalae</taxon>
        <taxon>rosids</taxon>
        <taxon>fabids</taxon>
        <taxon>Malpighiales</taxon>
        <taxon>Rhizophoraceae</taxon>
        <taxon>Rhizophora</taxon>
    </lineage>
</organism>
<dbReference type="EMBL" id="GGEC01085569">
    <property type="protein sequence ID" value="MBX66053.1"/>
    <property type="molecule type" value="Transcribed_RNA"/>
</dbReference>
<name>A0A2P2QGD3_RHIMU</name>